<feature type="domain" description="Gfo/Idh/MocA-like oxidoreductase N-terminal" evidence="1">
    <location>
        <begin position="5"/>
        <end position="125"/>
    </location>
</feature>
<organism evidence="2 3">
    <name type="scientific">Dongia sedimenti</name>
    <dbReference type="NCBI Taxonomy" id="3064282"/>
    <lineage>
        <taxon>Bacteria</taxon>
        <taxon>Pseudomonadati</taxon>
        <taxon>Pseudomonadota</taxon>
        <taxon>Alphaproteobacteria</taxon>
        <taxon>Rhodospirillales</taxon>
        <taxon>Dongiaceae</taxon>
        <taxon>Dongia</taxon>
    </lineage>
</organism>
<accession>A0ABU0YFB4</accession>
<proteinExistence type="predicted"/>
<dbReference type="Pfam" id="PF01408">
    <property type="entry name" value="GFO_IDH_MocA"/>
    <property type="match status" value="1"/>
</dbReference>
<dbReference type="Gene3D" id="3.40.50.720">
    <property type="entry name" value="NAD(P)-binding Rossmann-like Domain"/>
    <property type="match status" value="1"/>
</dbReference>
<dbReference type="PANTHER" id="PTHR43249">
    <property type="entry name" value="UDP-N-ACETYL-2-AMINO-2-DEOXY-D-GLUCURONATE OXIDASE"/>
    <property type="match status" value="1"/>
</dbReference>
<dbReference type="Proteomes" id="UP001230156">
    <property type="component" value="Unassembled WGS sequence"/>
</dbReference>
<evidence type="ECO:0000313" key="2">
    <source>
        <dbReference type="EMBL" id="MDQ7246408.1"/>
    </source>
</evidence>
<dbReference type="Gene3D" id="3.30.360.10">
    <property type="entry name" value="Dihydrodipicolinate Reductase, domain 2"/>
    <property type="match status" value="1"/>
</dbReference>
<dbReference type="SUPFAM" id="SSF51735">
    <property type="entry name" value="NAD(P)-binding Rossmann-fold domains"/>
    <property type="match status" value="1"/>
</dbReference>
<reference evidence="3" key="1">
    <citation type="submission" date="2023-08" db="EMBL/GenBank/DDBJ databases">
        <title>Rhodospirillaceae gen. nov., a novel taxon isolated from the Yangtze River Yuezi River estuary sludge.</title>
        <authorList>
            <person name="Ruan L."/>
        </authorList>
    </citation>
    <scope>NUCLEOTIDE SEQUENCE [LARGE SCALE GENOMIC DNA]</scope>
    <source>
        <strain evidence="3">R-7</strain>
    </source>
</reference>
<name>A0ABU0YFB4_9PROT</name>
<dbReference type="PANTHER" id="PTHR43249:SF1">
    <property type="entry name" value="D-GLUCOSIDE 3-DEHYDROGENASE"/>
    <property type="match status" value="1"/>
</dbReference>
<dbReference type="InterPro" id="IPR000683">
    <property type="entry name" value="Gfo/Idh/MocA-like_OxRdtase_N"/>
</dbReference>
<dbReference type="RefSeq" id="WP_379953793.1">
    <property type="nucleotide sequence ID" value="NZ_JAUYVI010000001.1"/>
</dbReference>
<gene>
    <name evidence="2" type="ORF">Q8A70_01960</name>
</gene>
<evidence type="ECO:0000259" key="1">
    <source>
        <dbReference type="Pfam" id="PF01408"/>
    </source>
</evidence>
<sequence>MKRLRAGLVGAGLVGQAEHAFYLWEDRERFDFVGLADASVAVRNALGARYGIQQLHADLPSLLKATKLDALVIAAPDPFHPDLAVTALEAGLHVLCEKPLSLTLSGCDRIKAARDKAGKVLQVAYMKRHDPAFKNALDLLPSKIEDVKLISVEVNDPDQNPFVAHLPMTVADDLPAALRDQFRTANTAQLRESAGRDPSAAGARALSGGFLSSLVHDVGVVHGMLAHLDHQLPAEADHGSFFDNGAGVELGFGLPGGGRVRMTHLNLPGVPDYTERVTVYCIDRIIELVFPSPYLRNFPTKLTLRKGGDNMALETQEFRVSYEEAFREQLRAFHAAACGEAPVKTPLEQARRDVEFLISAYKRAEP</sequence>
<keyword evidence="3" id="KW-1185">Reference proteome</keyword>
<comment type="caution">
    <text evidence="2">The sequence shown here is derived from an EMBL/GenBank/DDBJ whole genome shotgun (WGS) entry which is preliminary data.</text>
</comment>
<protein>
    <submittedName>
        <fullName evidence="2">Gfo/Idh/MocA family oxidoreductase</fullName>
    </submittedName>
</protein>
<dbReference type="InterPro" id="IPR036291">
    <property type="entry name" value="NAD(P)-bd_dom_sf"/>
</dbReference>
<dbReference type="InterPro" id="IPR052515">
    <property type="entry name" value="Gfo/Idh/MocA_Oxidoreductase"/>
</dbReference>
<evidence type="ECO:0000313" key="3">
    <source>
        <dbReference type="Proteomes" id="UP001230156"/>
    </source>
</evidence>
<dbReference type="EMBL" id="JAUYVI010000001">
    <property type="protein sequence ID" value="MDQ7246408.1"/>
    <property type="molecule type" value="Genomic_DNA"/>
</dbReference>